<dbReference type="AlphaFoldDB" id="G2LDC1"/>
<dbReference type="EMBL" id="CP002514">
    <property type="protein sequence ID" value="AEP11981.1"/>
    <property type="molecule type" value="Genomic_DNA"/>
</dbReference>
<proteinExistence type="predicted"/>
<organism evidence="1 2">
    <name type="scientific">Chloracidobacterium thermophilum (strain B)</name>
    <dbReference type="NCBI Taxonomy" id="981222"/>
    <lineage>
        <taxon>Bacteria</taxon>
        <taxon>Pseudomonadati</taxon>
        <taxon>Acidobacteriota</taxon>
        <taxon>Terriglobia</taxon>
        <taxon>Terriglobales</taxon>
        <taxon>Acidobacteriaceae</taxon>
        <taxon>Chloracidobacterium</taxon>
    </lineage>
</organism>
<dbReference type="STRING" id="981222.Cabther_A1227"/>
<sequence>MKLSGQEEVLMPAPDLSSLEKIQAELRRYEHPLLEFQAVEHPGGVQVIISLKVADILEPYTFVIPHRDLQDPRYGWRFQNLLFNYIHDYMIETFTHTPHHIGT</sequence>
<name>G2LDC1_CHLTF</name>
<evidence type="ECO:0000313" key="1">
    <source>
        <dbReference type="EMBL" id="AEP11981.1"/>
    </source>
</evidence>
<accession>G2LDC1</accession>
<evidence type="ECO:0000313" key="2">
    <source>
        <dbReference type="Proteomes" id="UP000006791"/>
    </source>
</evidence>
<keyword evidence="2" id="KW-1185">Reference proteome</keyword>
<dbReference type="Proteomes" id="UP000006791">
    <property type="component" value="Chromosome 1"/>
</dbReference>
<dbReference type="KEGG" id="ctm:Cabther_A1227"/>
<protein>
    <submittedName>
        <fullName evidence="1">Uncharacterized protein</fullName>
    </submittedName>
</protein>
<dbReference type="HOGENOM" id="CLU_2425357_0_0_0"/>
<reference evidence="1 2" key="1">
    <citation type="journal article" date="2012" name="Environ. Microbiol.">
        <title>Complete genome of Candidatus Chloracidobacterium thermophilum, a chlorophyll-based photoheterotroph belonging to the phylum Acidobacteria.</title>
        <authorList>
            <person name="Garcia Costas A.M."/>
            <person name="Liu Z."/>
            <person name="Tomsho L.P."/>
            <person name="Schuster S.C."/>
            <person name="Ward D.M."/>
            <person name="Bryant D.A."/>
        </authorList>
    </citation>
    <scope>NUCLEOTIDE SEQUENCE [LARGE SCALE GENOMIC DNA]</scope>
    <source>
        <strain evidence="1 2">B</strain>
    </source>
</reference>
<gene>
    <name evidence="1" type="ordered locus">Cabther_A1227</name>
</gene>